<dbReference type="EMBL" id="JBJJXI010000123">
    <property type="protein sequence ID" value="KAL3389581.1"/>
    <property type="molecule type" value="Genomic_DNA"/>
</dbReference>
<proteinExistence type="predicted"/>
<sequence>MTGLQKREKWIHPQENIKLDQIVILIDRNQPCLQWRLGRVIELHPGDDGVVRVVTLKTSQGVFKRNVRSLCLLPID</sequence>
<keyword evidence="3" id="KW-1185">Reference proteome</keyword>
<name>A0ABD2W9Q5_9HYME</name>
<accession>A0ABD2W9Q5</accession>
<dbReference type="Proteomes" id="UP001627154">
    <property type="component" value="Unassembled WGS sequence"/>
</dbReference>
<evidence type="ECO:0000313" key="3">
    <source>
        <dbReference type="Proteomes" id="UP001627154"/>
    </source>
</evidence>
<evidence type="ECO:0000313" key="2">
    <source>
        <dbReference type="EMBL" id="KAL3389581.1"/>
    </source>
</evidence>
<dbReference type="PANTHER" id="PTHR47331">
    <property type="entry name" value="PHD-TYPE DOMAIN-CONTAINING PROTEIN"/>
    <property type="match status" value="1"/>
</dbReference>
<gene>
    <name evidence="2" type="ORF">TKK_015786</name>
</gene>
<dbReference type="AlphaFoldDB" id="A0ABD2W9Q5"/>
<dbReference type="Pfam" id="PF18701">
    <property type="entry name" value="DUF5641"/>
    <property type="match status" value="1"/>
</dbReference>
<protein>
    <recommendedName>
        <fullName evidence="1">DUF5641 domain-containing protein</fullName>
    </recommendedName>
</protein>
<reference evidence="2 3" key="1">
    <citation type="journal article" date="2024" name="bioRxiv">
        <title>A reference genome for Trichogramma kaykai: A tiny desert-dwelling parasitoid wasp with competing sex-ratio distorters.</title>
        <authorList>
            <person name="Culotta J."/>
            <person name="Lindsey A.R."/>
        </authorList>
    </citation>
    <scope>NUCLEOTIDE SEQUENCE [LARGE SCALE GENOMIC DNA]</scope>
    <source>
        <strain evidence="2 3">KSX58</strain>
    </source>
</reference>
<comment type="caution">
    <text evidence="2">The sequence shown here is derived from an EMBL/GenBank/DDBJ whole genome shotgun (WGS) entry which is preliminary data.</text>
</comment>
<dbReference type="InterPro" id="IPR040676">
    <property type="entry name" value="DUF5641"/>
</dbReference>
<evidence type="ECO:0000259" key="1">
    <source>
        <dbReference type="Pfam" id="PF18701"/>
    </source>
</evidence>
<organism evidence="2 3">
    <name type="scientific">Trichogramma kaykai</name>
    <dbReference type="NCBI Taxonomy" id="54128"/>
    <lineage>
        <taxon>Eukaryota</taxon>
        <taxon>Metazoa</taxon>
        <taxon>Ecdysozoa</taxon>
        <taxon>Arthropoda</taxon>
        <taxon>Hexapoda</taxon>
        <taxon>Insecta</taxon>
        <taxon>Pterygota</taxon>
        <taxon>Neoptera</taxon>
        <taxon>Endopterygota</taxon>
        <taxon>Hymenoptera</taxon>
        <taxon>Apocrita</taxon>
        <taxon>Proctotrupomorpha</taxon>
        <taxon>Chalcidoidea</taxon>
        <taxon>Trichogrammatidae</taxon>
        <taxon>Trichogramma</taxon>
    </lineage>
</organism>
<feature type="domain" description="DUF5641" evidence="1">
    <location>
        <begin position="2"/>
        <end position="73"/>
    </location>
</feature>